<feature type="compositionally biased region" description="Basic and acidic residues" evidence="1">
    <location>
        <begin position="92"/>
        <end position="106"/>
    </location>
</feature>
<evidence type="ECO:0000313" key="3">
    <source>
        <dbReference type="EMBL" id="PHH60230.1"/>
    </source>
</evidence>
<keyword evidence="2" id="KW-1133">Transmembrane helix</keyword>
<evidence type="ECO:0000256" key="1">
    <source>
        <dbReference type="SAM" id="MobiDB-lite"/>
    </source>
</evidence>
<name>A0A2C5XYM2_9HYPO</name>
<feature type="compositionally biased region" description="Polar residues" evidence="1">
    <location>
        <begin position="113"/>
        <end position="127"/>
    </location>
</feature>
<organism evidence="3 4">
    <name type="scientific">Ophiocordyceps australis</name>
    <dbReference type="NCBI Taxonomy" id="1399860"/>
    <lineage>
        <taxon>Eukaryota</taxon>
        <taxon>Fungi</taxon>
        <taxon>Dikarya</taxon>
        <taxon>Ascomycota</taxon>
        <taxon>Pezizomycotina</taxon>
        <taxon>Sordariomycetes</taxon>
        <taxon>Hypocreomycetidae</taxon>
        <taxon>Hypocreales</taxon>
        <taxon>Ophiocordycipitaceae</taxon>
        <taxon>Ophiocordyceps</taxon>
    </lineage>
</organism>
<evidence type="ECO:0000313" key="4">
    <source>
        <dbReference type="Proteomes" id="UP000226192"/>
    </source>
</evidence>
<sequence>MTVPRASSGLLRSRIPIRPVTAAPRVSLSRGLKDDLGGPYGQEPPPKDPSSLAAARRNWIPITGAFVAAALGYIYFWRDSPKPKDVPTMARQEGEKMARGIEKKGSEALSEVSGRTNKSGTGSWRSE</sequence>
<protein>
    <submittedName>
        <fullName evidence="3">Uncharacterized protein</fullName>
    </submittedName>
</protein>
<keyword evidence="4" id="KW-1185">Reference proteome</keyword>
<keyword evidence="2" id="KW-0812">Transmembrane</keyword>
<dbReference type="Proteomes" id="UP000226192">
    <property type="component" value="Unassembled WGS sequence"/>
</dbReference>
<dbReference type="AlphaFoldDB" id="A0A2C5XYM2"/>
<proteinExistence type="predicted"/>
<evidence type="ECO:0000256" key="2">
    <source>
        <dbReference type="SAM" id="Phobius"/>
    </source>
</evidence>
<comment type="caution">
    <text evidence="3">The sequence shown here is derived from an EMBL/GenBank/DDBJ whole genome shotgun (WGS) entry which is preliminary data.</text>
</comment>
<feature type="region of interest" description="Disordered" evidence="1">
    <location>
        <begin position="24"/>
        <end position="52"/>
    </location>
</feature>
<gene>
    <name evidence="3" type="ORF">CDD81_1930</name>
</gene>
<dbReference type="OrthoDB" id="5143477at2759"/>
<dbReference type="EMBL" id="NJET01000157">
    <property type="protein sequence ID" value="PHH60230.1"/>
    <property type="molecule type" value="Genomic_DNA"/>
</dbReference>
<feature type="transmembrane region" description="Helical" evidence="2">
    <location>
        <begin position="59"/>
        <end position="77"/>
    </location>
</feature>
<feature type="region of interest" description="Disordered" evidence="1">
    <location>
        <begin position="82"/>
        <end position="127"/>
    </location>
</feature>
<accession>A0A2C5XYM2</accession>
<keyword evidence="2" id="KW-0472">Membrane</keyword>
<reference evidence="3 4" key="1">
    <citation type="submission" date="2017-06" db="EMBL/GenBank/DDBJ databases">
        <title>Ant-infecting Ophiocordyceps genomes reveal a high diversity of potential behavioral manipulation genes and a possible major role for enterotoxins.</title>
        <authorList>
            <person name="De Bekker C."/>
            <person name="Evans H.C."/>
            <person name="Brachmann A."/>
            <person name="Hughes D.P."/>
        </authorList>
    </citation>
    <scope>NUCLEOTIDE SEQUENCE [LARGE SCALE GENOMIC DNA]</scope>
    <source>
        <strain evidence="3 4">Map64</strain>
    </source>
</reference>